<dbReference type="AlphaFoldDB" id="A0A8J5ZH35"/>
<evidence type="ECO:0000313" key="1">
    <source>
        <dbReference type="EMBL" id="KAG8505916.1"/>
    </source>
</evidence>
<gene>
    <name evidence="1" type="ORF">J0S82_001328</name>
</gene>
<comment type="caution">
    <text evidence="1">The sequence shown here is derived from an EMBL/GenBank/DDBJ whole genome shotgun (WGS) entry which is preliminary data.</text>
</comment>
<feature type="non-terminal residue" evidence="1">
    <location>
        <position position="1"/>
    </location>
</feature>
<evidence type="ECO:0000313" key="2">
    <source>
        <dbReference type="Proteomes" id="UP000700334"/>
    </source>
</evidence>
<proteinExistence type="predicted"/>
<keyword evidence="2" id="KW-1185">Reference proteome</keyword>
<accession>A0A8J5ZH35</accession>
<sequence length="188" mass="20585">NPKTQAPTQLTAPQILFNLKNITYTGHVAQAYVFHAGHDGLRCGDSSHGPQALPSAFQHCSAHWFGQTIAGIYAHSPAAPVWEPGYWATSLVNCPVLLRWLVETPISTNLLGTTATDQSRGGHSVAGTIETTVPRETGGGFRRNFRVHREGRSGFRLVEPGLPIRKALPLEEEDWRKTNIREVTSQPA</sequence>
<organism evidence="1 2">
    <name type="scientific">Galemys pyrenaicus</name>
    <name type="common">Iberian desman</name>
    <name type="synonym">Pyrenean desman</name>
    <dbReference type="NCBI Taxonomy" id="202257"/>
    <lineage>
        <taxon>Eukaryota</taxon>
        <taxon>Metazoa</taxon>
        <taxon>Chordata</taxon>
        <taxon>Craniata</taxon>
        <taxon>Vertebrata</taxon>
        <taxon>Euteleostomi</taxon>
        <taxon>Mammalia</taxon>
        <taxon>Eutheria</taxon>
        <taxon>Laurasiatheria</taxon>
        <taxon>Eulipotyphla</taxon>
        <taxon>Talpidae</taxon>
        <taxon>Galemys</taxon>
    </lineage>
</organism>
<name>A0A8J5ZH35_GALPY</name>
<dbReference type="EMBL" id="JAGFMF010012210">
    <property type="protein sequence ID" value="KAG8505916.1"/>
    <property type="molecule type" value="Genomic_DNA"/>
</dbReference>
<protein>
    <submittedName>
        <fullName evidence="1">Uncharacterized protein</fullName>
    </submittedName>
</protein>
<dbReference type="Proteomes" id="UP000700334">
    <property type="component" value="Unassembled WGS sequence"/>
</dbReference>
<reference evidence="1" key="1">
    <citation type="journal article" date="2021" name="Evol. Appl.">
        <title>The genome of the Pyrenean desman and the effects of bottlenecks and inbreeding on the genomic landscape of an endangered species.</title>
        <authorList>
            <person name="Escoda L."/>
            <person name="Castresana J."/>
        </authorList>
    </citation>
    <scope>NUCLEOTIDE SEQUENCE</scope>
    <source>
        <strain evidence="1">IBE-C5619</strain>
    </source>
</reference>